<dbReference type="PROSITE" id="PS51012">
    <property type="entry name" value="ABC_TM2"/>
    <property type="match status" value="1"/>
</dbReference>
<feature type="transmembrane region" description="Helical" evidence="6">
    <location>
        <begin position="26"/>
        <end position="47"/>
    </location>
</feature>
<feature type="transmembrane region" description="Helical" evidence="6">
    <location>
        <begin position="67"/>
        <end position="88"/>
    </location>
</feature>
<evidence type="ECO:0000256" key="6">
    <source>
        <dbReference type="RuleBase" id="RU361157"/>
    </source>
</evidence>
<evidence type="ECO:0000256" key="4">
    <source>
        <dbReference type="ARBA" id="ARBA00023136"/>
    </source>
</evidence>
<dbReference type="EMBL" id="BSTX01000002">
    <property type="protein sequence ID" value="GLZ78638.1"/>
    <property type="molecule type" value="Genomic_DNA"/>
</dbReference>
<feature type="transmembrane region" description="Helical" evidence="6">
    <location>
        <begin position="100"/>
        <end position="133"/>
    </location>
</feature>
<keyword evidence="3 6" id="KW-1133">Transmembrane helix</keyword>
<dbReference type="PIRSF" id="PIRSF006648">
    <property type="entry name" value="DrrB"/>
    <property type="match status" value="1"/>
</dbReference>
<name>A0A9W6WA39_9ACTN</name>
<evidence type="ECO:0000256" key="3">
    <source>
        <dbReference type="ARBA" id="ARBA00022989"/>
    </source>
</evidence>
<reference evidence="8" key="1">
    <citation type="submission" date="2023-03" db="EMBL/GenBank/DDBJ databases">
        <title>Actinorhabdospora filicis NBRC 111898.</title>
        <authorList>
            <person name="Ichikawa N."/>
            <person name="Sato H."/>
            <person name="Tonouchi N."/>
        </authorList>
    </citation>
    <scope>NUCLEOTIDE SEQUENCE</scope>
    <source>
        <strain evidence="8">NBRC 111898</strain>
    </source>
</reference>
<keyword evidence="4 6" id="KW-0472">Membrane</keyword>
<organism evidence="8 9">
    <name type="scientific">Actinorhabdospora filicis</name>
    <dbReference type="NCBI Taxonomy" id="1785913"/>
    <lineage>
        <taxon>Bacteria</taxon>
        <taxon>Bacillati</taxon>
        <taxon>Actinomycetota</taxon>
        <taxon>Actinomycetes</taxon>
        <taxon>Micromonosporales</taxon>
        <taxon>Micromonosporaceae</taxon>
        <taxon>Actinorhabdospora</taxon>
    </lineage>
</organism>
<comment type="caution">
    <text evidence="8">The sequence shown here is derived from an EMBL/GenBank/DDBJ whole genome shotgun (WGS) entry which is preliminary data.</text>
</comment>
<keyword evidence="5" id="KW-0046">Antibiotic resistance</keyword>
<evidence type="ECO:0000256" key="2">
    <source>
        <dbReference type="ARBA" id="ARBA00022692"/>
    </source>
</evidence>
<dbReference type="InterPro" id="IPR000412">
    <property type="entry name" value="ABC_2_transport"/>
</dbReference>
<accession>A0A9W6WA39</accession>
<feature type="transmembrane region" description="Helical" evidence="6">
    <location>
        <begin position="236"/>
        <end position="255"/>
    </location>
</feature>
<dbReference type="PANTHER" id="PTHR43229:SF2">
    <property type="entry name" value="NODULATION PROTEIN J"/>
    <property type="match status" value="1"/>
</dbReference>
<keyword evidence="6" id="KW-1003">Cell membrane</keyword>
<dbReference type="InterPro" id="IPR047817">
    <property type="entry name" value="ABC2_TM_bact-type"/>
</dbReference>
<evidence type="ECO:0000313" key="9">
    <source>
        <dbReference type="Proteomes" id="UP001165079"/>
    </source>
</evidence>
<keyword evidence="6" id="KW-0813">Transport</keyword>
<keyword evidence="9" id="KW-1185">Reference proteome</keyword>
<dbReference type="GO" id="GO:0043190">
    <property type="term" value="C:ATP-binding cassette (ABC) transporter complex"/>
    <property type="evidence" value="ECO:0007669"/>
    <property type="project" value="InterPro"/>
</dbReference>
<feature type="domain" description="ABC transmembrane type-2" evidence="7">
    <location>
        <begin position="27"/>
        <end position="261"/>
    </location>
</feature>
<dbReference type="GO" id="GO:0140359">
    <property type="term" value="F:ABC-type transporter activity"/>
    <property type="evidence" value="ECO:0007669"/>
    <property type="project" value="InterPro"/>
</dbReference>
<dbReference type="PANTHER" id="PTHR43229">
    <property type="entry name" value="NODULATION PROTEIN J"/>
    <property type="match status" value="1"/>
</dbReference>
<dbReference type="AlphaFoldDB" id="A0A9W6WA39"/>
<dbReference type="Proteomes" id="UP001165079">
    <property type="component" value="Unassembled WGS sequence"/>
</dbReference>
<evidence type="ECO:0000313" key="8">
    <source>
        <dbReference type="EMBL" id="GLZ78638.1"/>
    </source>
</evidence>
<dbReference type="InterPro" id="IPR013525">
    <property type="entry name" value="ABC2_TM"/>
</dbReference>
<protein>
    <recommendedName>
        <fullName evidence="6">Transport permease protein</fullName>
    </recommendedName>
</protein>
<feature type="transmembrane region" description="Helical" evidence="6">
    <location>
        <begin position="139"/>
        <end position="166"/>
    </location>
</feature>
<dbReference type="Pfam" id="PF01061">
    <property type="entry name" value="ABC2_membrane"/>
    <property type="match status" value="1"/>
</dbReference>
<feature type="transmembrane region" description="Helical" evidence="6">
    <location>
        <begin position="178"/>
        <end position="200"/>
    </location>
</feature>
<evidence type="ECO:0000256" key="1">
    <source>
        <dbReference type="ARBA" id="ARBA00004141"/>
    </source>
</evidence>
<dbReference type="RefSeq" id="WP_285663788.1">
    <property type="nucleotide sequence ID" value="NZ_BSTX01000002.1"/>
</dbReference>
<evidence type="ECO:0000259" key="7">
    <source>
        <dbReference type="PROSITE" id="PS51012"/>
    </source>
</evidence>
<gene>
    <name evidence="8" type="ORF">Afil01_34450</name>
</gene>
<dbReference type="GO" id="GO:0046677">
    <property type="term" value="P:response to antibiotic"/>
    <property type="evidence" value="ECO:0007669"/>
    <property type="project" value="UniProtKB-KW"/>
</dbReference>
<dbReference type="InterPro" id="IPR051784">
    <property type="entry name" value="Nod_factor_ABC_transporter"/>
</dbReference>
<keyword evidence="2 6" id="KW-0812">Transmembrane</keyword>
<comment type="similarity">
    <text evidence="6">Belongs to the ABC-2 integral membrane protein family.</text>
</comment>
<sequence length="263" mass="27854">MSAIGWAVSDTVSLTRRETMHWLRQPFAVIVGLLFPVLFFLMFGYLLGGGMTVPGGGGYRDALIPGMFAMTMMFGVEATMTAMGADAAKGVTDRFRSMPMSAVAVVAGRCCADLIQSALGLLVLVACAAVSGWRWQDGLAGALAAFGLLLWLRFAMLWIGVFLGLMIKGPQGTATVQILVYPLAFLSNVFAAPESMPAWLGALAEWNPLSATAAAARDLFGGPGFGGDSFAASHPLLLALLWPLVLTAVFLPLSVRKYRGLSR</sequence>
<comment type="subcellular location">
    <subcellularLocation>
        <location evidence="6">Cell membrane</location>
        <topology evidence="6">Multi-pass membrane protein</topology>
    </subcellularLocation>
    <subcellularLocation>
        <location evidence="1">Membrane</location>
        <topology evidence="1">Multi-pass membrane protein</topology>
    </subcellularLocation>
</comment>
<proteinExistence type="inferred from homology"/>
<evidence type="ECO:0000256" key="5">
    <source>
        <dbReference type="ARBA" id="ARBA00023251"/>
    </source>
</evidence>